<dbReference type="SUPFAM" id="SSF53448">
    <property type="entry name" value="Nucleotide-diphospho-sugar transferases"/>
    <property type="match status" value="1"/>
</dbReference>
<gene>
    <name evidence="2" type="ORF">F4561_006597</name>
</gene>
<dbReference type="PANTHER" id="PTHR32385">
    <property type="entry name" value="MANNOSYL PHOSPHORYLINOSITOL CERAMIDE SYNTHASE"/>
    <property type="match status" value="1"/>
</dbReference>
<dbReference type="Gene3D" id="3.90.550.20">
    <property type="match status" value="1"/>
</dbReference>
<sequence length="222" mass="24951">MSAMFATVRIPKIVHVIWVGPDPFPYPENLDSFEWHNPSWEVRLWTDDNLPELHNQDVYDAMRHLHPAVRADLLRLELLHTFGGLYTDADSQCWKPLRPLVSGKALFGMTGNNGNVANGTLGATRGHPAIRALVEGAAYRYRTMRAGQGENGHSVFSLFGTRYITPLLRSYSDFEQIDEGCERGTRRLIAKTGTDATVKSTFIAHQNAVSWRKETGTDRVVL</sequence>
<dbReference type="PANTHER" id="PTHR32385:SF15">
    <property type="entry name" value="INOSITOL PHOSPHOCERAMIDE MANNOSYLTRANSFERASE 1"/>
    <property type="match status" value="1"/>
</dbReference>
<dbReference type="Pfam" id="PF04488">
    <property type="entry name" value="Gly_transf_sug"/>
    <property type="match status" value="1"/>
</dbReference>
<dbReference type="EMBL" id="JACHJT010000003">
    <property type="protein sequence ID" value="MBB4935688.1"/>
    <property type="molecule type" value="Genomic_DNA"/>
</dbReference>
<dbReference type="GO" id="GO:0051999">
    <property type="term" value="P:mannosyl-inositol phosphorylceramide biosynthetic process"/>
    <property type="evidence" value="ECO:0007669"/>
    <property type="project" value="TreeGrafter"/>
</dbReference>
<organism evidence="2 3">
    <name type="scientific">Lipingzhangella halophila</name>
    <dbReference type="NCBI Taxonomy" id="1783352"/>
    <lineage>
        <taxon>Bacteria</taxon>
        <taxon>Bacillati</taxon>
        <taxon>Actinomycetota</taxon>
        <taxon>Actinomycetes</taxon>
        <taxon>Streptosporangiales</taxon>
        <taxon>Nocardiopsidaceae</taxon>
        <taxon>Lipingzhangella</taxon>
    </lineage>
</organism>
<protein>
    <submittedName>
        <fullName evidence="2">Mannosyltransferase OCH1-like enzyme</fullName>
    </submittedName>
</protein>
<dbReference type="GO" id="GO:0000030">
    <property type="term" value="F:mannosyltransferase activity"/>
    <property type="evidence" value="ECO:0007669"/>
    <property type="project" value="TreeGrafter"/>
</dbReference>
<keyword evidence="1 2" id="KW-0808">Transferase</keyword>
<dbReference type="InterPro" id="IPR051706">
    <property type="entry name" value="Glycosyltransferase_domain"/>
</dbReference>
<dbReference type="InterPro" id="IPR007577">
    <property type="entry name" value="GlycoTrfase_DXD_sugar-bd_CS"/>
</dbReference>
<keyword evidence="3" id="KW-1185">Reference proteome</keyword>
<evidence type="ECO:0000313" key="2">
    <source>
        <dbReference type="EMBL" id="MBB4935688.1"/>
    </source>
</evidence>
<dbReference type="InterPro" id="IPR029044">
    <property type="entry name" value="Nucleotide-diphossugar_trans"/>
</dbReference>
<accession>A0A7W7RP96</accession>
<dbReference type="AlphaFoldDB" id="A0A7W7RP96"/>
<dbReference type="GO" id="GO:0016020">
    <property type="term" value="C:membrane"/>
    <property type="evidence" value="ECO:0007669"/>
    <property type="project" value="GOC"/>
</dbReference>
<dbReference type="Proteomes" id="UP000523007">
    <property type="component" value="Unassembled WGS sequence"/>
</dbReference>
<reference evidence="2 3" key="1">
    <citation type="submission" date="2020-08" db="EMBL/GenBank/DDBJ databases">
        <title>Sequencing the genomes of 1000 actinobacteria strains.</title>
        <authorList>
            <person name="Klenk H.-P."/>
        </authorList>
    </citation>
    <scope>NUCLEOTIDE SEQUENCE [LARGE SCALE GENOMIC DNA]</scope>
    <source>
        <strain evidence="2 3">DSM 102030</strain>
    </source>
</reference>
<name>A0A7W7RP96_9ACTN</name>
<evidence type="ECO:0000256" key="1">
    <source>
        <dbReference type="ARBA" id="ARBA00022679"/>
    </source>
</evidence>
<comment type="caution">
    <text evidence="2">The sequence shown here is derived from an EMBL/GenBank/DDBJ whole genome shotgun (WGS) entry which is preliminary data.</text>
</comment>
<keyword evidence="2" id="KW-0328">Glycosyltransferase</keyword>
<proteinExistence type="predicted"/>
<evidence type="ECO:0000313" key="3">
    <source>
        <dbReference type="Proteomes" id="UP000523007"/>
    </source>
</evidence>